<dbReference type="Proteomes" id="UP000576082">
    <property type="component" value="Unassembled WGS sequence"/>
</dbReference>
<proteinExistence type="predicted"/>
<evidence type="ECO:0000313" key="2">
    <source>
        <dbReference type="Proteomes" id="UP000576082"/>
    </source>
</evidence>
<dbReference type="RefSeq" id="WP_169656306.1">
    <property type="nucleotide sequence ID" value="NZ_JABANE010000017.1"/>
</dbReference>
<evidence type="ECO:0000313" key="1">
    <source>
        <dbReference type="EMBL" id="NME67992.1"/>
    </source>
</evidence>
<dbReference type="AlphaFoldDB" id="A0A7X9P3R3"/>
<sequence length="337" mass="38729">MRIIFGTRHFKLKSYTLKELELSDSEFHNITIERRQKYFHLYWIPFCPVEKMWALRKNGELYDLPAEYAAILEAKGLQHKTPFYTFALPLLVIAGFAFYGAKEKIRQYQSSQRVEQSFTEGLASLNEKVASPMPLDYYRLDAIGDYKSNTYLKVLAVQNDSIFAQLPYFEPRWSSSQTSGKLDTYFPQDPVPSQLKWFAIADFKNCIQTEYKDNDFEGGSLLIDDKAKNYRLVNIYHFEGPDFKDKGEGSMANDQIAITLINEGLTTTITDIKPIKGNVEWTSELPLTASADRKFTLKGSYKAVPTYKVQITCKNADNSTYRYELTGSGVSRELQQL</sequence>
<gene>
    <name evidence="1" type="ORF">HHU12_08480</name>
</gene>
<keyword evidence="2" id="KW-1185">Reference proteome</keyword>
<dbReference type="EMBL" id="JABANE010000017">
    <property type="protein sequence ID" value="NME67992.1"/>
    <property type="molecule type" value="Genomic_DNA"/>
</dbReference>
<comment type="caution">
    <text evidence="1">The sequence shown here is derived from an EMBL/GenBank/DDBJ whole genome shotgun (WGS) entry which is preliminary data.</text>
</comment>
<organism evidence="1 2">
    <name type="scientific">Flammeovirga aprica JL-4</name>
    <dbReference type="NCBI Taxonomy" id="694437"/>
    <lineage>
        <taxon>Bacteria</taxon>
        <taxon>Pseudomonadati</taxon>
        <taxon>Bacteroidota</taxon>
        <taxon>Cytophagia</taxon>
        <taxon>Cytophagales</taxon>
        <taxon>Flammeovirgaceae</taxon>
        <taxon>Flammeovirga</taxon>
    </lineage>
</organism>
<protein>
    <submittedName>
        <fullName evidence="1">Uncharacterized protein</fullName>
    </submittedName>
</protein>
<accession>A0A7X9P3R3</accession>
<name>A0A7X9P3R3_9BACT</name>
<reference evidence="1 2" key="1">
    <citation type="submission" date="2020-04" db="EMBL/GenBank/DDBJ databases">
        <title>Flammeovirga sp. SR4, a novel species isolated from seawater.</title>
        <authorList>
            <person name="Wang X."/>
        </authorList>
    </citation>
    <scope>NUCLEOTIDE SEQUENCE [LARGE SCALE GENOMIC DNA]</scope>
    <source>
        <strain evidence="1 2">ATCC 23126</strain>
    </source>
</reference>